<feature type="region of interest" description="Disordered" evidence="6">
    <location>
        <begin position="275"/>
        <end position="301"/>
    </location>
</feature>
<dbReference type="AlphaFoldDB" id="A0A218YTR7"/>
<dbReference type="Pfam" id="PF00172">
    <property type="entry name" value="Zn_clus"/>
    <property type="match status" value="1"/>
</dbReference>
<evidence type="ECO:0000259" key="7">
    <source>
        <dbReference type="PROSITE" id="PS50048"/>
    </source>
</evidence>
<dbReference type="STRING" id="503106.A0A218YTR7"/>
<dbReference type="EMBL" id="MZNU01000404">
    <property type="protein sequence ID" value="OWO98241.1"/>
    <property type="molecule type" value="Genomic_DNA"/>
</dbReference>
<dbReference type="InterPro" id="IPR036864">
    <property type="entry name" value="Zn2-C6_fun-type_DNA-bd_sf"/>
</dbReference>
<keyword evidence="4" id="KW-0804">Transcription</keyword>
<evidence type="ECO:0000256" key="6">
    <source>
        <dbReference type="SAM" id="MobiDB-lite"/>
    </source>
</evidence>
<dbReference type="CDD" id="cd00067">
    <property type="entry name" value="GAL4"/>
    <property type="match status" value="1"/>
</dbReference>
<protein>
    <recommendedName>
        <fullName evidence="7">Zn(2)-C6 fungal-type domain-containing protein</fullName>
    </recommendedName>
</protein>
<evidence type="ECO:0000256" key="3">
    <source>
        <dbReference type="ARBA" id="ARBA00023125"/>
    </source>
</evidence>
<name>A0A218YTR7_9HELO</name>
<evidence type="ECO:0000256" key="4">
    <source>
        <dbReference type="ARBA" id="ARBA00023163"/>
    </source>
</evidence>
<proteinExistence type="predicted"/>
<feature type="compositionally biased region" description="Low complexity" evidence="6">
    <location>
        <begin position="25"/>
        <end position="35"/>
    </location>
</feature>
<dbReference type="GO" id="GO:0006351">
    <property type="term" value="P:DNA-templated transcription"/>
    <property type="evidence" value="ECO:0007669"/>
    <property type="project" value="InterPro"/>
</dbReference>
<dbReference type="PANTHER" id="PTHR31668">
    <property type="entry name" value="GLUCOSE TRANSPORT TRANSCRIPTION REGULATOR RGT1-RELATED-RELATED"/>
    <property type="match status" value="1"/>
</dbReference>
<feature type="region of interest" description="Disordered" evidence="6">
    <location>
        <begin position="206"/>
        <end position="237"/>
    </location>
</feature>
<dbReference type="GO" id="GO:0003677">
    <property type="term" value="F:DNA binding"/>
    <property type="evidence" value="ECO:0007669"/>
    <property type="project" value="UniProtKB-KW"/>
</dbReference>
<comment type="caution">
    <text evidence="8">The sequence shown here is derived from an EMBL/GenBank/DDBJ whole genome shotgun (WGS) entry which is preliminary data.</text>
</comment>
<evidence type="ECO:0000256" key="1">
    <source>
        <dbReference type="ARBA" id="ARBA00022723"/>
    </source>
</evidence>
<keyword evidence="3" id="KW-0238">DNA-binding</keyword>
<dbReference type="OrthoDB" id="5426978at2759"/>
<evidence type="ECO:0000313" key="8">
    <source>
        <dbReference type="EMBL" id="OWO98241.1"/>
    </source>
</evidence>
<dbReference type="Pfam" id="PF04082">
    <property type="entry name" value="Fungal_trans"/>
    <property type="match status" value="1"/>
</dbReference>
<keyword evidence="9" id="KW-1185">Reference proteome</keyword>
<organism evidence="8 9">
    <name type="scientific">Diplocarpon coronariae</name>
    <dbReference type="NCBI Taxonomy" id="2795749"/>
    <lineage>
        <taxon>Eukaryota</taxon>
        <taxon>Fungi</taxon>
        <taxon>Dikarya</taxon>
        <taxon>Ascomycota</taxon>
        <taxon>Pezizomycotina</taxon>
        <taxon>Leotiomycetes</taxon>
        <taxon>Helotiales</taxon>
        <taxon>Drepanopezizaceae</taxon>
        <taxon>Diplocarpon</taxon>
    </lineage>
</organism>
<accession>A0A218YTR7</accession>
<dbReference type="GO" id="GO:0008270">
    <property type="term" value="F:zinc ion binding"/>
    <property type="evidence" value="ECO:0007669"/>
    <property type="project" value="InterPro"/>
</dbReference>
<dbReference type="InterPro" id="IPR050797">
    <property type="entry name" value="Carb_Metab_Trans_Reg"/>
</dbReference>
<dbReference type="SMART" id="SM00066">
    <property type="entry name" value="GAL4"/>
    <property type="match status" value="1"/>
</dbReference>
<dbReference type="SUPFAM" id="SSF57701">
    <property type="entry name" value="Zn2/Cys6 DNA-binding domain"/>
    <property type="match status" value="1"/>
</dbReference>
<dbReference type="InParanoid" id="A0A218YTR7"/>
<dbReference type="Gene3D" id="4.10.240.10">
    <property type="entry name" value="Zn(2)-C6 fungal-type DNA-binding domain"/>
    <property type="match status" value="1"/>
</dbReference>
<gene>
    <name evidence="8" type="ORF">B2J93_8161</name>
</gene>
<dbReference type="SMART" id="SM00906">
    <property type="entry name" value="Fungal_trans"/>
    <property type="match status" value="1"/>
</dbReference>
<evidence type="ECO:0000313" key="9">
    <source>
        <dbReference type="Proteomes" id="UP000242519"/>
    </source>
</evidence>
<reference evidence="8 9" key="1">
    <citation type="submission" date="2017-04" db="EMBL/GenBank/DDBJ databases">
        <title>Draft genome sequence of Marssonina coronaria NL1: causal agent of apple blotch.</title>
        <authorList>
            <person name="Cheng Q."/>
        </authorList>
    </citation>
    <scope>NUCLEOTIDE SEQUENCE [LARGE SCALE GENOMIC DNA]</scope>
    <source>
        <strain evidence="8 9">NL1</strain>
    </source>
</reference>
<dbReference type="InterPro" id="IPR007219">
    <property type="entry name" value="XnlR_reg_dom"/>
</dbReference>
<dbReference type="PANTHER" id="PTHR31668:SF26">
    <property type="entry name" value="GLUCOSE TRANSPORT TRANSCRIPTION REGULATOR RGT1-RELATED"/>
    <property type="match status" value="1"/>
</dbReference>
<evidence type="ECO:0000256" key="5">
    <source>
        <dbReference type="ARBA" id="ARBA00023242"/>
    </source>
</evidence>
<dbReference type="Proteomes" id="UP000242519">
    <property type="component" value="Unassembled WGS sequence"/>
</dbReference>
<dbReference type="PROSITE" id="PS00463">
    <property type="entry name" value="ZN2_CY6_FUNGAL_1"/>
    <property type="match status" value="1"/>
</dbReference>
<dbReference type="CDD" id="cd12148">
    <property type="entry name" value="fungal_TF_MHR"/>
    <property type="match status" value="1"/>
</dbReference>
<evidence type="ECO:0000256" key="2">
    <source>
        <dbReference type="ARBA" id="ARBA00023015"/>
    </source>
</evidence>
<feature type="compositionally biased region" description="Polar residues" evidence="6">
    <location>
        <begin position="283"/>
        <end position="294"/>
    </location>
</feature>
<keyword evidence="2" id="KW-0805">Transcription regulation</keyword>
<sequence length="766" mass="84585">MDAPDMQSYPSPNAVAADQGPFYTSSSNQQQPQQSALPTPDDLQLTAQLSRGIAPLMTSGQGGNMTDTHDARNHGLPNVNHQYEQEQAHAAHIQASHGSMDHMGGQMGGQYGSLDESLAPRKRSKVSRACDECRRKKIKCDASGEPGDDQCSNCKRVAMICQFSRVPMKRGPSKGYIKELADRLATIEGAVHGTDMGQQYIPHHESLQQRRASQELSPPPNSAPGKRTYSAISASGGDFDSPVLAQRSLSHWDQQESQRNVSQQAPSFTQPLTGQHLFREPNYSPSGLQPSPQWRNAPETPRRQNNLFESTAQDSGHPLDWNERIIDEYYVVIHSTYPIFPNSKTKLFEQLMGCPQLLREALYEALNAAVRSYPLPNPHQEEHYSSRRAAQLITMSSEDLGTSKPFSHNITCLQAMLLMAIEAGNRSPSIVSQGGSPRSVWLGCAVGLAYSMKLHLHKQPDRTAENGPETDDRLGRRLWWSLVIMDRWHASSTSSPLLIPDSSVVVYPEDQALLGENLYHLARLSIILGHISAVMLVPSDIPPFSVASGPLYGTLLRGELERFRETLPVSFFPPSNAPIFHICYWHLRILVDLTLHDAEPSDLLTSASRIVLQLTNNKGLVAPLTYQSTTLAALALLDLTEYESTREEADRNLQPLIERSIAPSSWDAAVQDLIASRMQSSPSALANLASSVESKHASVASQSLQRLADLATASEEGRDVVVSEERKEGEKTDISDLTGAHFRNFKRLRDLVKNGYLSAFAREPVR</sequence>
<keyword evidence="1" id="KW-0479">Metal-binding</keyword>
<feature type="region of interest" description="Disordered" evidence="6">
    <location>
        <begin position="1"/>
        <end position="40"/>
    </location>
</feature>
<dbReference type="GO" id="GO:0000981">
    <property type="term" value="F:DNA-binding transcription factor activity, RNA polymerase II-specific"/>
    <property type="evidence" value="ECO:0007669"/>
    <property type="project" value="InterPro"/>
</dbReference>
<dbReference type="InterPro" id="IPR001138">
    <property type="entry name" value="Zn2Cys6_DnaBD"/>
</dbReference>
<feature type="domain" description="Zn(2)-C6 fungal-type" evidence="7">
    <location>
        <begin position="129"/>
        <end position="163"/>
    </location>
</feature>
<keyword evidence="5" id="KW-0539">Nucleus</keyword>
<dbReference type="PROSITE" id="PS50048">
    <property type="entry name" value="ZN2_CY6_FUNGAL_2"/>
    <property type="match status" value="1"/>
</dbReference>